<reference evidence="1" key="1">
    <citation type="submission" date="2022-06" db="EMBL/GenBank/DDBJ databases">
        <title>Phylogenomic reconstructions and comparative analyses of Kickxellomycotina fungi.</title>
        <authorList>
            <person name="Reynolds N.K."/>
            <person name="Stajich J.E."/>
            <person name="Barry K."/>
            <person name="Grigoriev I.V."/>
            <person name="Crous P."/>
            <person name="Smith M.E."/>
        </authorList>
    </citation>
    <scope>NUCLEOTIDE SEQUENCE</scope>
    <source>
        <strain evidence="1">RSA 2271</strain>
    </source>
</reference>
<sequence>MTNLGFLDESHEQEKKRRASRWGSATIRDLNPKEAVVIQASSSAREAVEIMQQNGFDQLPVISSKGVLMGIVTLGNVLSQLSNNRADLDSSVRSVMFRFKTSSSSKFREITLDTRLSTLEEFFENNTAAIVTERLAVDDQKVAFRPVSVVTYVDILSYLMSHS</sequence>
<dbReference type="Proteomes" id="UP001145114">
    <property type="component" value="Unassembled WGS sequence"/>
</dbReference>
<name>A0ACC1HLQ5_9FUNG</name>
<proteinExistence type="predicted"/>
<dbReference type="EMBL" id="JAMZIH010004363">
    <property type="protein sequence ID" value="KAJ1676301.1"/>
    <property type="molecule type" value="Genomic_DNA"/>
</dbReference>
<evidence type="ECO:0000313" key="1">
    <source>
        <dbReference type="EMBL" id="KAJ1676301.1"/>
    </source>
</evidence>
<comment type="caution">
    <text evidence="1">The sequence shown here is derived from an EMBL/GenBank/DDBJ whole genome shotgun (WGS) entry which is preliminary data.</text>
</comment>
<keyword evidence="1" id="KW-0456">Lyase</keyword>
<keyword evidence="2" id="KW-1185">Reference proteome</keyword>
<evidence type="ECO:0000313" key="2">
    <source>
        <dbReference type="Proteomes" id="UP001145114"/>
    </source>
</evidence>
<gene>
    <name evidence="1" type="primary">CYS4_2</name>
    <name evidence="1" type="ORF">EV182_008464</name>
</gene>
<dbReference type="EC" id="4.2.1.22" evidence="1"/>
<organism evidence="1 2">
    <name type="scientific">Spiromyces aspiralis</name>
    <dbReference type="NCBI Taxonomy" id="68401"/>
    <lineage>
        <taxon>Eukaryota</taxon>
        <taxon>Fungi</taxon>
        <taxon>Fungi incertae sedis</taxon>
        <taxon>Zoopagomycota</taxon>
        <taxon>Kickxellomycotina</taxon>
        <taxon>Kickxellomycetes</taxon>
        <taxon>Kickxellales</taxon>
        <taxon>Kickxellaceae</taxon>
        <taxon>Spiromyces</taxon>
    </lineage>
</organism>
<accession>A0ACC1HLQ5</accession>
<protein>
    <submittedName>
        <fullName evidence="1">Cystathionine beta-synthase</fullName>
        <ecNumber evidence="1">4.2.1.22</ecNumber>
    </submittedName>
</protein>